<dbReference type="InterPro" id="IPR016117">
    <property type="entry name" value="ArgJ-like_dom_sf"/>
</dbReference>
<organism evidence="2 3">
    <name type="scientific">Tranquillimonas alkanivorans</name>
    <dbReference type="NCBI Taxonomy" id="441119"/>
    <lineage>
        <taxon>Bacteria</taxon>
        <taxon>Pseudomonadati</taxon>
        <taxon>Pseudomonadota</taxon>
        <taxon>Alphaproteobacteria</taxon>
        <taxon>Rhodobacterales</taxon>
        <taxon>Roseobacteraceae</taxon>
        <taxon>Tranquillimonas</taxon>
    </lineage>
</organism>
<evidence type="ECO:0000313" key="3">
    <source>
        <dbReference type="Proteomes" id="UP000199356"/>
    </source>
</evidence>
<dbReference type="Gene3D" id="3.60.70.12">
    <property type="entry name" value="L-amino peptidase D-ALA esterase/amidase"/>
    <property type="match status" value="1"/>
</dbReference>
<dbReference type="Proteomes" id="UP000199356">
    <property type="component" value="Unassembled WGS sequence"/>
</dbReference>
<dbReference type="PANTHER" id="PTHR36512">
    <property type="entry name" value="D-AMINOPEPTIDASE"/>
    <property type="match status" value="1"/>
</dbReference>
<keyword evidence="3" id="KW-1185">Reference proteome</keyword>
<evidence type="ECO:0000256" key="1">
    <source>
        <dbReference type="ARBA" id="ARBA00007068"/>
    </source>
</evidence>
<sequence length="326" mass="32768">MTQTDSANLITDLAGLRVGNAQDDTLRSGVTVVTAAEPFVAAVHVMGGAPGTRDTDLLAPENMVDRVDALVLSGGSAFGLAAATGVADALRARGRGFEAAGHRVPIVPAAILFDLAGGGDSGWSQNPYPALGHAAFEAAAETFAQGSVGAGTGATTATLRGGLGSASTRLPDGTTVGALVAANPVGTICDSRSGRFWAAPFEQGGEFGAHGLPPAPEGLPTKLGAPGQATTLAIVATDAALTKSQAKRMAVAAHDGFARAILPSHTPFDGDLVFALSTGARPAPDPAAQMWLGHAAATCVARAIARAVFHARARPGDPLPAWRDRY</sequence>
<dbReference type="EMBL" id="FOXA01000002">
    <property type="protein sequence ID" value="SFP03722.1"/>
    <property type="molecule type" value="Genomic_DNA"/>
</dbReference>
<accession>A0A1I5M2E7</accession>
<reference evidence="2 3" key="1">
    <citation type="submission" date="2016-10" db="EMBL/GenBank/DDBJ databases">
        <authorList>
            <person name="de Groot N.N."/>
        </authorList>
    </citation>
    <scope>NUCLEOTIDE SEQUENCE [LARGE SCALE GENOMIC DNA]</scope>
    <source>
        <strain evidence="2 3">DSM 19547</strain>
    </source>
</reference>
<gene>
    <name evidence="2" type="ORF">SAMN04488047_10256</name>
</gene>
<dbReference type="STRING" id="441119.SAMN04488047_10256"/>
<keyword evidence="2" id="KW-0378">Hydrolase</keyword>
<dbReference type="AlphaFoldDB" id="A0A1I5M2E7"/>
<keyword evidence="2" id="KW-0645">Protease</keyword>
<dbReference type="GO" id="GO:0004177">
    <property type="term" value="F:aminopeptidase activity"/>
    <property type="evidence" value="ECO:0007669"/>
    <property type="project" value="UniProtKB-KW"/>
</dbReference>
<comment type="similarity">
    <text evidence="1">Belongs to the peptidase S58 family.</text>
</comment>
<dbReference type="CDD" id="cd02252">
    <property type="entry name" value="nylC_like"/>
    <property type="match status" value="1"/>
</dbReference>
<protein>
    <submittedName>
        <fullName evidence="2">D-aminopeptidase</fullName>
    </submittedName>
</protein>
<dbReference type="PANTHER" id="PTHR36512:SF3">
    <property type="entry name" value="BLR5678 PROTEIN"/>
    <property type="match status" value="1"/>
</dbReference>
<proteinExistence type="inferred from homology"/>
<dbReference type="Pfam" id="PF03576">
    <property type="entry name" value="Peptidase_S58"/>
    <property type="match status" value="1"/>
</dbReference>
<dbReference type="InterPro" id="IPR005321">
    <property type="entry name" value="Peptidase_S58_DmpA"/>
</dbReference>
<keyword evidence="2" id="KW-0031">Aminopeptidase</keyword>
<evidence type="ECO:0000313" key="2">
    <source>
        <dbReference type="EMBL" id="SFP03722.1"/>
    </source>
</evidence>
<name>A0A1I5M2E7_9RHOB</name>
<dbReference type="SUPFAM" id="SSF56266">
    <property type="entry name" value="DmpA/ArgJ-like"/>
    <property type="match status" value="1"/>
</dbReference>